<evidence type="ECO:0000259" key="8">
    <source>
        <dbReference type="Pfam" id="PF00460"/>
    </source>
</evidence>
<dbReference type="InterPro" id="IPR020013">
    <property type="entry name" value="Flagellar_FlgE/F/G"/>
</dbReference>
<dbReference type="SUPFAM" id="SSF117143">
    <property type="entry name" value="Flagellar hook protein flgE"/>
    <property type="match status" value="1"/>
</dbReference>
<dbReference type="Pfam" id="PF06429">
    <property type="entry name" value="Flg_bbr_C"/>
    <property type="match status" value="1"/>
</dbReference>
<evidence type="ECO:0000259" key="10">
    <source>
        <dbReference type="Pfam" id="PF22692"/>
    </source>
</evidence>
<feature type="domain" description="Flagellar basal body rod protein N-terminal" evidence="8">
    <location>
        <begin position="5"/>
        <end position="35"/>
    </location>
</feature>
<comment type="similarity">
    <text evidence="2 7">Belongs to the flagella basal body rod proteins family.</text>
</comment>
<dbReference type="InterPro" id="IPR001444">
    <property type="entry name" value="Flag_bb_rod_N"/>
</dbReference>
<dbReference type="Pfam" id="PF00460">
    <property type="entry name" value="Flg_bb_rod"/>
    <property type="match status" value="1"/>
</dbReference>
<evidence type="ECO:0000256" key="3">
    <source>
        <dbReference type="ARBA" id="ARBA00017948"/>
    </source>
</evidence>
<comment type="caution">
    <text evidence="11">The sequence shown here is derived from an EMBL/GenBank/DDBJ whole genome shotgun (WGS) entry which is preliminary data.</text>
</comment>
<sequence>MMRSLYTAKSGMESSQFRLDVISNNLANVGTKGFKRSAAVFEDLMYQTLRTPGSRLQTGETLPTGLTVGLGAAPMATARVHTEGGLSTTGNVFDLAVNGRGFFKVQTPDGQTAYTRNGQFQRGATGRLETAEGYPVQPEITVPDGTAYQVSEDGAVSYLAPGATERTQAGQLELADFINPAGLDAIGGNLYLETAASGAAVTGTGGLLGFGKVKSGFLEESNVNVAEELVSMIQAQRAYEMNSRAIKTSDEMLQKLTQL</sequence>
<dbReference type="InterPro" id="IPR012834">
    <property type="entry name" value="FlgG_G_neg"/>
</dbReference>
<name>A0ABT5J0X7_9NEIS</name>
<accession>A0ABT5J0X7</accession>
<reference evidence="11 12" key="1">
    <citation type="submission" date="2023-01" db="EMBL/GenBank/DDBJ databases">
        <title>Novel species of the genus Vogesella isolated from rivers.</title>
        <authorList>
            <person name="Lu H."/>
        </authorList>
    </citation>
    <scope>NUCLEOTIDE SEQUENCE [LARGE SCALE GENOMIC DNA]</scope>
    <source>
        <strain evidence="11 12">DC21W</strain>
    </source>
</reference>
<evidence type="ECO:0000256" key="7">
    <source>
        <dbReference type="RuleBase" id="RU362116"/>
    </source>
</evidence>
<keyword evidence="11" id="KW-0969">Cilium</keyword>
<evidence type="ECO:0000313" key="11">
    <source>
        <dbReference type="EMBL" id="MDC7718500.1"/>
    </source>
</evidence>
<evidence type="ECO:0000256" key="4">
    <source>
        <dbReference type="ARBA" id="ARBA00023143"/>
    </source>
</evidence>
<dbReference type="NCBIfam" id="TIGR02488">
    <property type="entry name" value="flgG_G_neg"/>
    <property type="match status" value="1"/>
</dbReference>
<evidence type="ECO:0000313" key="12">
    <source>
        <dbReference type="Proteomes" id="UP001219956"/>
    </source>
</evidence>
<organism evidence="11 12">
    <name type="scientific">Vogesella aquatica</name>
    <dbReference type="NCBI Taxonomy" id="2984206"/>
    <lineage>
        <taxon>Bacteria</taxon>
        <taxon>Pseudomonadati</taxon>
        <taxon>Pseudomonadota</taxon>
        <taxon>Betaproteobacteria</taxon>
        <taxon>Neisseriales</taxon>
        <taxon>Chromobacteriaceae</taxon>
        <taxon>Vogesella</taxon>
    </lineage>
</organism>
<dbReference type="Pfam" id="PF22692">
    <property type="entry name" value="LlgE_F_G_D1"/>
    <property type="match status" value="1"/>
</dbReference>
<gene>
    <name evidence="11" type="primary">flgG</name>
    <name evidence="11" type="ORF">PQU95_14925</name>
</gene>
<dbReference type="RefSeq" id="WP_272752742.1">
    <property type="nucleotide sequence ID" value="NZ_JAQQLF010000021.1"/>
</dbReference>
<feature type="domain" description="Flagellar basal-body/hook protein C-terminal" evidence="9">
    <location>
        <begin position="215"/>
        <end position="259"/>
    </location>
</feature>
<dbReference type="NCBIfam" id="TIGR03506">
    <property type="entry name" value="FlgEFG_subfam"/>
    <property type="match status" value="2"/>
</dbReference>
<comment type="subunit">
    <text evidence="7">The basal body constitutes a major portion of the flagellar organelle and consists of four rings (L,P,S, and M) mounted on a central rod. The rod consists of about 26 subunits of FlgG in the distal portion, and FlgB, FlgC and FlgF are thought to build up the proximal portion of the rod with about 6 subunits each.</text>
</comment>
<comment type="subcellular location">
    <subcellularLocation>
        <location evidence="1 7">Bacterial flagellum basal body</location>
    </subcellularLocation>
</comment>
<dbReference type="InterPro" id="IPR053967">
    <property type="entry name" value="LlgE_F_G-like_D1"/>
</dbReference>
<dbReference type="Proteomes" id="UP001219956">
    <property type="component" value="Unassembled WGS sequence"/>
</dbReference>
<dbReference type="PANTHER" id="PTHR30435">
    <property type="entry name" value="FLAGELLAR PROTEIN"/>
    <property type="match status" value="1"/>
</dbReference>
<proteinExistence type="inferred from homology"/>
<keyword evidence="12" id="KW-1185">Reference proteome</keyword>
<protein>
    <recommendedName>
        <fullName evidence="3 6">Flagellar basal-body rod protein FlgG</fullName>
    </recommendedName>
    <alternativeName>
        <fullName evidence="5 7">Distal rod protein</fullName>
    </alternativeName>
</protein>
<evidence type="ECO:0000256" key="5">
    <source>
        <dbReference type="ARBA" id="ARBA00032912"/>
    </source>
</evidence>
<dbReference type="InterPro" id="IPR037925">
    <property type="entry name" value="FlgE/F/G-like"/>
</dbReference>
<evidence type="ECO:0000259" key="9">
    <source>
        <dbReference type="Pfam" id="PF06429"/>
    </source>
</evidence>
<keyword evidence="11" id="KW-0966">Cell projection</keyword>
<keyword evidence="4 7" id="KW-0975">Bacterial flagellum</keyword>
<evidence type="ECO:0000256" key="6">
    <source>
        <dbReference type="NCBIfam" id="TIGR02488"/>
    </source>
</evidence>
<feature type="domain" description="Flagellar hook protein FlgE/F/G-like D1" evidence="10">
    <location>
        <begin position="96"/>
        <end position="158"/>
    </location>
</feature>
<evidence type="ECO:0000256" key="2">
    <source>
        <dbReference type="ARBA" id="ARBA00009677"/>
    </source>
</evidence>
<evidence type="ECO:0000256" key="1">
    <source>
        <dbReference type="ARBA" id="ARBA00004117"/>
    </source>
</evidence>
<dbReference type="InterPro" id="IPR010930">
    <property type="entry name" value="Flg_bb/hook_C_dom"/>
</dbReference>
<dbReference type="PANTHER" id="PTHR30435:SF19">
    <property type="entry name" value="FLAGELLAR BASAL-BODY ROD PROTEIN FLGG"/>
    <property type="match status" value="1"/>
</dbReference>
<keyword evidence="11" id="KW-0282">Flagellum</keyword>
<dbReference type="EMBL" id="JAQQLF010000021">
    <property type="protein sequence ID" value="MDC7718500.1"/>
    <property type="molecule type" value="Genomic_DNA"/>
</dbReference>